<dbReference type="InterPro" id="IPR001018">
    <property type="entry name" value="Beta-lactamase_class-B_CS"/>
</dbReference>
<dbReference type="SMART" id="SM00849">
    <property type="entry name" value="Lactamase_B"/>
    <property type="match status" value="1"/>
</dbReference>
<dbReference type="EC" id="3.5.2.6" evidence="6"/>
<feature type="signal peptide" evidence="14">
    <location>
        <begin position="1"/>
        <end position="19"/>
    </location>
</feature>
<dbReference type="GO" id="GO:0046677">
    <property type="term" value="P:response to antibiotic"/>
    <property type="evidence" value="ECO:0007669"/>
    <property type="project" value="UniProtKB-KW"/>
</dbReference>
<dbReference type="SUPFAM" id="SSF56281">
    <property type="entry name" value="Metallo-hydrolase/oxidoreductase"/>
    <property type="match status" value="1"/>
</dbReference>
<evidence type="ECO:0000256" key="10">
    <source>
        <dbReference type="ARBA" id="ARBA00022801"/>
    </source>
</evidence>
<keyword evidence="8 14" id="KW-0732">Signal</keyword>
<feature type="region of interest" description="Disordered" evidence="13">
    <location>
        <begin position="295"/>
        <end position="314"/>
    </location>
</feature>
<dbReference type="AlphaFoldDB" id="A0A932A6U6"/>
<feature type="chain" id="PRO_5037665584" description="beta-lactamase" evidence="14">
    <location>
        <begin position="20"/>
        <end position="314"/>
    </location>
</feature>
<evidence type="ECO:0000256" key="14">
    <source>
        <dbReference type="SAM" id="SignalP"/>
    </source>
</evidence>
<accession>A0A932A6U6</accession>
<evidence type="ECO:0000256" key="13">
    <source>
        <dbReference type="SAM" id="MobiDB-lite"/>
    </source>
</evidence>
<comment type="cofactor">
    <cofactor evidence="2">
        <name>Zn(2+)</name>
        <dbReference type="ChEBI" id="CHEBI:29105"/>
    </cofactor>
</comment>
<evidence type="ECO:0000256" key="9">
    <source>
        <dbReference type="ARBA" id="ARBA00022764"/>
    </source>
</evidence>
<keyword evidence="10" id="KW-0378">Hydrolase</keyword>
<dbReference type="GO" id="GO:0008270">
    <property type="term" value="F:zinc ion binding"/>
    <property type="evidence" value="ECO:0007669"/>
    <property type="project" value="InterPro"/>
</dbReference>
<evidence type="ECO:0000313" key="17">
    <source>
        <dbReference type="Proteomes" id="UP000779809"/>
    </source>
</evidence>
<sequence>MRKLIAIIFALAISTSAQNDFSKVEIKVEKVADGVYMLSGAGGNIGASIGEDGIVVIDDEFAPLVPKIQAALKGITGKPVRFILNTHYHGDHTGGNAPMAQAGSTIIAHENVRKRLAAGTEIKKFGKPTPPAAKDALPIITFDDQLTVHLNGEDIRAIHFPAGHTDGDSVIFFPKANVVHMGDDFVTYGYPFVDVENGGSVSGMIAGCEKVLASVPADARFIPGHGPVSTADAVRAFVKMLKDTRAMVAASVAKKRTPAQMKQAKILGAWDAKYNGKFITSDDWVDALYDDVTHGKTGKEQYKPHGHATEKPKP</sequence>
<evidence type="ECO:0000256" key="12">
    <source>
        <dbReference type="ARBA" id="ARBA00023251"/>
    </source>
</evidence>
<dbReference type="Proteomes" id="UP000779809">
    <property type="component" value="Unassembled WGS sequence"/>
</dbReference>
<keyword evidence="7" id="KW-0479">Metal-binding</keyword>
<dbReference type="CDD" id="cd16282">
    <property type="entry name" value="metallo-hydrolase-like_MBL-fold"/>
    <property type="match status" value="1"/>
</dbReference>
<dbReference type="InterPro" id="IPR001279">
    <property type="entry name" value="Metallo-B-lactamas"/>
</dbReference>
<feature type="domain" description="Metallo-beta-lactamase" evidence="15">
    <location>
        <begin position="42"/>
        <end position="225"/>
    </location>
</feature>
<keyword evidence="12" id="KW-0046">Antibiotic resistance</keyword>
<dbReference type="Gene3D" id="3.60.15.10">
    <property type="entry name" value="Ribonuclease Z/Hydroxyacylglutathione hydrolase-like"/>
    <property type="match status" value="1"/>
</dbReference>
<dbReference type="InterPro" id="IPR050855">
    <property type="entry name" value="NDM-1-like"/>
</dbReference>
<dbReference type="PROSITE" id="PS00743">
    <property type="entry name" value="BETA_LACTAMASE_B_1"/>
    <property type="match status" value="1"/>
</dbReference>
<dbReference type="InterPro" id="IPR036866">
    <property type="entry name" value="RibonucZ/Hydroxyglut_hydro"/>
</dbReference>
<evidence type="ECO:0000256" key="4">
    <source>
        <dbReference type="ARBA" id="ARBA00005250"/>
    </source>
</evidence>
<comment type="similarity">
    <text evidence="4">Belongs to the metallo-beta-lactamase superfamily. Class-B beta-lactamase family.</text>
</comment>
<comment type="caution">
    <text evidence="16">The sequence shown here is derived from an EMBL/GenBank/DDBJ whole genome shotgun (WGS) entry which is preliminary data.</text>
</comment>
<organism evidence="16 17">
    <name type="scientific">Candidatus Korobacter versatilis</name>
    <dbReference type="NCBI Taxonomy" id="658062"/>
    <lineage>
        <taxon>Bacteria</taxon>
        <taxon>Pseudomonadati</taxon>
        <taxon>Acidobacteriota</taxon>
        <taxon>Terriglobia</taxon>
        <taxon>Terriglobales</taxon>
        <taxon>Candidatus Korobacteraceae</taxon>
        <taxon>Candidatus Korobacter</taxon>
    </lineage>
</organism>
<dbReference type="PANTHER" id="PTHR42951:SF4">
    <property type="entry name" value="ACYL-COENZYME A THIOESTERASE MBLAC2"/>
    <property type="match status" value="1"/>
</dbReference>
<proteinExistence type="inferred from homology"/>
<protein>
    <recommendedName>
        <fullName evidence="6">beta-lactamase</fullName>
        <ecNumber evidence="6">3.5.2.6</ecNumber>
    </recommendedName>
</protein>
<dbReference type="EMBL" id="JACPNR010000004">
    <property type="protein sequence ID" value="MBI2677779.1"/>
    <property type="molecule type" value="Genomic_DNA"/>
</dbReference>
<comment type="subcellular location">
    <subcellularLocation>
        <location evidence="3">Periplasm</location>
    </subcellularLocation>
</comment>
<evidence type="ECO:0000256" key="5">
    <source>
        <dbReference type="ARBA" id="ARBA00011245"/>
    </source>
</evidence>
<comment type="catalytic activity">
    <reaction evidence="1">
        <text>a beta-lactam + H2O = a substituted beta-amino acid</text>
        <dbReference type="Rhea" id="RHEA:20401"/>
        <dbReference type="ChEBI" id="CHEBI:15377"/>
        <dbReference type="ChEBI" id="CHEBI:35627"/>
        <dbReference type="ChEBI" id="CHEBI:140347"/>
        <dbReference type="EC" id="3.5.2.6"/>
    </reaction>
</comment>
<name>A0A932A6U6_9BACT</name>
<evidence type="ECO:0000256" key="11">
    <source>
        <dbReference type="ARBA" id="ARBA00022833"/>
    </source>
</evidence>
<evidence type="ECO:0000256" key="3">
    <source>
        <dbReference type="ARBA" id="ARBA00004418"/>
    </source>
</evidence>
<keyword evidence="11" id="KW-0862">Zinc</keyword>
<evidence type="ECO:0000256" key="6">
    <source>
        <dbReference type="ARBA" id="ARBA00012865"/>
    </source>
</evidence>
<dbReference type="GO" id="GO:0008800">
    <property type="term" value="F:beta-lactamase activity"/>
    <property type="evidence" value="ECO:0007669"/>
    <property type="project" value="UniProtKB-EC"/>
</dbReference>
<dbReference type="GO" id="GO:0017001">
    <property type="term" value="P:antibiotic catabolic process"/>
    <property type="evidence" value="ECO:0007669"/>
    <property type="project" value="InterPro"/>
</dbReference>
<evidence type="ECO:0000259" key="15">
    <source>
        <dbReference type="SMART" id="SM00849"/>
    </source>
</evidence>
<dbReference type="PANTHER" id="PTHR42951">
    <property type="entry name" value="METALLO-BETA-LACTAMASE DOMAIN-CONTAINING"/>
    <property type="match status" value="1"/>
</dbReference>
<dbReference type="Pfam" id="PF00753">
    <property type="entry name" value="Lactamase_B"/>
    <property type="match status" value="1"/>
</dbReference>
<evidence type="ECO:0000256" key="1">
    <source>
        <dbReference type="ARBA" id="ARBA00001526"/>
    </source>
</evidence>
<gene>
    <name evidence="16" type="ORF">HYX28_03255</name>
</gene>
<evidence type="ECO:0000256" key="2">
    <source>
        <dbReference type="ARBA" id="ARBA00001947"/>
    </source>
</evidence>
<keyword evidence="9" id="KW-0574">Periplasm</keyword>
<evidence type="ECO:0000256" key="8">
    <source>
        <dbReference type="ARBA" id="ARBA00022729"/>
    </source>
</evidence>
<comment type="subunit">
    <text evidence="5">Monomer.</text>
</comment>
<dbReference type="GO" id="GO:0042597">
    <property type="term" value="C:periplasmic space"/>
    <property type="evidence" value="ECO:0007669"/>
    <property type="project" value="UniProtKB-SubCell"/>
</dbReference>
<reference evidence="16" key="1">
    <citation type="submission" date="2020-07" db="EMBL/GenBank/DDBJ databases">
        <title>Huge and variable diversity of episymbiotic CPR bacteria and DPANN archaea in groundwater ecosystems.</title>
        <authorList>
            <person name="He C.Y."/>
            <person name="Keren R."/>
            <person name="Whittaker M."/>
            <person name="Farag I.F."/>
            <person name="Doudna J."/>
            <person name="Cate J.H.D."/>
            <person name="Banfield J.F."/>
        </authorList>
    </citation>
    <scope>NUCLEOTIDE SEQUENCE</scope>
    <source>
        <strain evidence="16">NC_groundwater_580_Pr5_B-0.1um_64_19</strain>
    </source>
</reference>
<evidence type="ECO:0000313" key="16">
    <source>
        <dbReference type="EMBL" id="MBI2677779.1"/>
    </source>
</evidence>
<evidence type="ECO:0000256" key="7">
    <source>
        <dbReference type="ARBA" id="ARBA00022723"/>
    </source>
</evidence>